<dbReference type="Proteomes" id="UP000295632">
    <property type="component" value="Unassembled WGS sequence"/>
</dbReference>
<dbReference type="Pfam" id="PF17764">
    <property type="entry name" value="PriA_3primeBD"/>
    <property type="match status" value="1"/>
</dbReference>
<feature type="binding site" evidence="12">
    <location>
        <position position="514"/>
    </location>
    <ligand>
        <name>Zn(2+)</name>
        <dbReference type="ChEBI" id="CHEBI:29105"/>
        <label>2</label>
    </ligand>
</feature>
<dbReference type="EC" id="5.6.2.4" evidence="12"/>
<feature type="binding site" evidence="12">
    <location>
        <position position="532"/>
    </location>
    <ligand>
        <name>Zn(2+)</name>
        <dbReference type="ChEBI" id="CHEBI:29105"/>
        <label>2</label>
    </ligand>
</feature>
<sequence>MFASVVVDVPTQQTDRLYDYEVPESWEALVQPGMRVLVPFGPRKIQGMVLAIKASTDVLKTKPLIALLDLTPVLTEELLAIGKWLSNETMCFLITAYQAMLPSALKSTYSKKLVLADGRLPSDLPEELQVFYKNQRAVLWDDVESNLQTMKSVKLALEEGWIDVLYEAKDQTSIKHVKWVTLKQSLTEALASLAANAVRQREAIQLLASHKDGLALSVLSQRSNAGYSSLNKLVEKGIFHLEERELYREPYELMESTSTPLDLTEEQAAVLESIVSATDQSSATTFLLHGITGSGKTEVYLQAIDNALKQDKQAIVLVPEISLTPMMVDRFKKRFGSKVAVLHSALSKGERYDEWRKIHRKEVTVAVGARSAIFAPFDRLGIVIIDEEHETSYKQEEHPRYHARDVAIKRAAFHKCPVVLGSATPSLESRARAQKKRYHYVQLEKRIGKQSYPEVTIADMRDELKAGNRSMFSRQLMDALTETISRGEQAVLFLNRRGFSTFVMCRDCGYVLQCPHCDISLTYHKHHHAMKCHYCGHQEPLPRACPKCESEHIRFFGTGTQKVEEELLKLLPDIRILRMDVDTTKRKGSHAKLLDAFEAHEADVLLGTQMIAKGLDFRKVTFVGVLAAETMLHLPDFRAAEKTFQLLTQVSGRAGRHELPGQVVIQTYTPEHYSIMLSASHDYAGFYKQEMQFRKLSQYPPFYYLALVTITHEDLMECAKEAEKIARHLSQELSDEAILLGPVASPIPKIKDRFRYQCMIKYKDEPKLQPALKQIMALYAERIQKKELQVLIDMQPYSML</sequence>
<dbReference type="SUPFAM" id="SSF52540">
    <property type="entry name" value="P-loop containing nucleoside triphosphate hydrolases"/>
    <property type="match status" value="2"/>
</dbReference>
<dbReference type="Gene3D" id="3.40.50.300">
    <property type="entry name" value="P-loop containing nucleotide triphosphate hydrolases"/>
    <property type="match status" value="2"/>
</dbReference>
<dbReference type="HAMAP" id="MF_00983">
    <property type="entry name" value="PriA"/>
    <property type="match status" value="1"/>
</dbReference>
<dbReference type="InterPro" id="IPR001650">
    <property type="entry name" value="Helicase_C-like"/>
</dbReference>
<dbReference type="Pfam" id="PF18319">
    <property type="entry name" value="Zn_ribbon_PriA"/>
    <property type="match status" value="1"/>
</dbReference>
<feature type="binding site" evidence="12">
    <location>
        <position position="545"/>
    </location>
    <ligand>
        <name>Zn(2+)</name>
        <dbReference type="ChEBI" id="CHEBI:29105"/>
        <label>1</label>
    </ligand>
</feature>
<dbReference type="PANTHER" id="PTHR30580">
    <property type="entry name" value="PRIMOSOMAL PROTEIN N"/>
    <property type="match status" value="1"/>
</dbReference>
<evidence type="ECO:0000313" key="16">
    <source>
        <dbReference type="Proteomes" id="UP000295632"/>
    </source>
</evidence>
<dbReference type="GO" id="GO:0006310">
    <property type="term" value="P:DNA recombination"/>
    <property type="evidence" value="ECO:0007669"/>
    <property type="project" value="InterPro"/>
</dbReference>
<dbReference type="Pfam" id="PF00270">
    <property type="entry name" value="DEAD"/>
    <property type="match status" value="1"/>
</dbReference>
<comment type="function">
    <text evidence="12">Initiates the restart of stalled replication forks, which reloads the replicative helicase on sites other than the origin of replication. Recognizes and binds to abandoned replication forks and remodels them to uncover a helicase loading site. Promotes assembly of the primosome at these replication forks.</text>
</comment>
<dbReference type="PROSITE" id="PS51192">
    <property type="entry name" value="HELICASE_ATP_BIND_1"/>
    <property type="match status" value="1"/>
</dbReference>
<name>A0A4R6U776_9BACI</name>
<keyword evidence="9 12" id="KW-0238">DNA-binding</keyword>
<dbReference type="NCBIfam" id="TIGR00595">
    <property type="entry name" value="priA"/>
    <property type="match status" value="1"/>
</dbReference>
<dbReference type="RefSeq" id="WP_133579237.1">
    <property type="nucleotide sequence ID" value="NZ_SNYJ01000002.1"/>
</dbReference>
<dbReference type="SMART" id="SM00490">
    <property type="entry name" value="HELICc"/>
    <property type="match status" value="1"/>
</dbReference>
<dbReference type="AlphaFoldDB" id="A0A4R6U776"/>
<feature type="domain" description="Helicase ATP-binding" evidence="13">
    <location>
        <begin position="277"/>
        <end position="443"/>
    </location>
</feature>
<keyword evidence="7 12" id="KW-0862">Zinc</keyword>
<evidence type="ECO:0000256" key="4">
    <source>
        <dbReference type="ARBA" id="ARBA00022741"/>
    </source>
</evidence>
<proteinExistence type="inferred from homology"/>
<evidence type="ECO:0000256" key="11">
    <source>
        <dbReference type="ARBA" id="ARBA00048988"/>
    </source>
</evidence>
<dbReference type="PANTHER" id="PTHR30580:SF0">
    <property type="entry name" value="PRIMOSOMAL PROTEIN N"/>
    <property type="match status" value="1"/>
</dbReference>
<dbReference type="OrthoDB" id="9759544at2"/>
<feature type="binding site" evidence="12">
    <location>
        <position position="517"/>
    </location>
    <ligand>
        <name>Zn(2+)</name>
        <dbReference type="ChEBI" id="CHEBI:29105"/>
        <label>2</label>
    </ligand>
</feature>
<evidence type="ECO:0000256" key="10">
    <source>
        <dbReference type="ARBA" id="ARBA00023235"/>
    </source>
</evidence>
<dbReference type="GO" id="GO:1990077">
    <property type="term" value="C:primosome complex"/>
    <property type="evidence" value="ECO:0007669"/>
    <property type="project" value="UniProtKB-UniRule"/>
</dbReference>
<comment type="similarity">
    <text evidence="12">Belongs to the helicase family. PriA subfamily.</text>
</comment>
<evidence type="ECO:0000259" key="13">
    <source>
        <dbReference type="PROSITE" id="PS51192"/>
    </source>
</evidence>
<keyword evidence="5 12" id="KW-0378">Hydrolase</keyword>
<gene>
    <name evidence="12" type="primary">priA</name>
    <name evidence="15" type="ORF">EV213_102402</name>
</gene>
<dbReference type="Gene3D" id="3.40.1440.60">
    <property type="entry name" value="PriA, 3(prime) DNA-binding domain"/>
    <property type="match status" value="1"/>
</dbReference>
<dbReference type="GO" id="GO:0008270">
    <property type="term" value="F:zinc ion binding"/>
    <property type="evidence" value="ECO:0007669"/>
    <property type="project" value="UniProtKB-UniRule"/>
</dbReference>
<evidence type="ECO:0000313" key="15">
    <source>
        <dbReference type="EMBL" id="TDQ42368.1"/>
    </source>
</evidence>
<feature type="binding site" evidence="12">
    <location>
        <position position="508"/>
    </location>
    <ligand>
        <name>Zn(2+)</name>
        <dbReference type="ChEBI" id="CHEBI:29105"/>
        <label>1</label>
    </ligand>
</feature>
<keyword evidence="10 12" id="KW-0413">Isomerase</keyword>
<comment type="catalytic activity">
    <reaction evidence="11 12">
        <text>ATP + H2O = ADP + phosphate + H(+)</text>
        <dbReference type="Rhea" id="RHEA:13065"/>
        <dbReference type="ChEBI" id="CHEBI:15377"/>
        <dbReference type="ChEBI" id="CHEBI:15378"/>
        <dbReference type="ChEBI" id="CHEBI:30616"/>
        <dbReference type="ChEBI" id="CHEBI:43474"/>
        <dbReference type="ChEBI" id="CHEBI:456216"/>
        <dbReference type="EC" id="5.6.2.4"/>
    </reaction>
</comment>
<evidence type="ECO:0000256" key="3">
    <source>
        <dbReference type="ARBA" id="ARBA00022723"/>
    </source>
</evidence>
<keyword evidence="16" id="KW-1185">Reference proteome</keyword>
<dbReference type="InterPro" id="IPR005259">
    <property type="entry name" value="PriA"/>
</dbReference>
<dbReference type="GO" id="GO:0006270">
    <property type="term" value="P:DNA replication initiation"/>
    <property type="evidence" value="ECO:0007669"/>
    <property type="project" value="TreeGrafter"/>
</dbReference>
<evidence type="ECO:0000256" key="9">
    <source>
        <dbReference type="ARBA" id="ARBA00023125"/>
    </source>
</evidence>
<feature type="binding site" evidence="12">
    <location>
        <position position="505"/>
    </location>
    <ligand>
        <name>Zn(2+)</name>
        <dbReference type="ChEBI" id="CHEBI:29105"/>
        <label>1</label>
    </ligand>
</feature>
<comment type="caution">
    <text evidence="15">The sequence shown here is derived from an EMBL/GenBank/DDBJ whole genome shotgun (WGS) entry which is preliminary data.</text>
</comment>
<keyword evidence="2 12" id="KW-0235">DNA replication</keyword>
<evidence type="ECO:0000256" key="7">
    <source>
        <dbReference type="ARBA" id="ARBA00022833"/>
    </source>
</evidence>
<dbReference type="CDD" id="cd18804">
    <property type="entry name" value="SF2_C_priA"/>
    <property type="match status" value="1"/>
</dbReference>
<dbReference type="NCBIfam" id="NF004066">
    <property type="entry name" value="PRK05580.1-3"/>
    <property type="match status" value="1"/>
</dbReference>
<dbReference type="Pfam" id="PF18074">
    <property type="entry name" value="PriA_C"/>
    <property type="match status" value="1"/>
</dbReference>
<keyword evidence="3 12" id="KW-0479">Metal-binding</keyword>
<dbReference type="FunFam" id="3.40.1440.60:FF:000001">
    <property type="entry name" value="Primosomal protein N"/>
    <property type="match status" value="1"/>
</dbReference>
<feature type="binding site" evidence="12">
    <location>
        <position position="548"/>
    </location>
    <ligand>
        <name>Zn(2+)</name>
        <dbReference type="ChEBI" id="CHEBI:29105"/>
        <label>1</label>
    </ligand>
</feature>
<dbReference type="InterPro" id="IPR041236">
    <property type="entry name" value="PriA_C"/>
</dbReference>
<dbReference type="PROSITE" id="PS51194">
    <property type="entry name" value="HELICASE_CTER"/>
    <property type="match status" value="1"/>
</dbReference>
<feature type="binding site" evidence="12">
    <location>
        <position position="535"/>
    </location>
    <ligand>
        <name>Zn(2+)</name>
        <dbReference type="ChEBI" id="CHEBI:29105"/>
        <label>2</label>
    </ligand>
</feature>
<evidence type="ECO:0000256" key="12">
    <source>
        <dbReference type="HAMAP-Rule" id="MF_00983"/>
    </source>
</evidence>
<dbReference type="InterPro" id="IPR040498">
    <property type="entry name" value="PriA_CRR"/>
</dbReference>
<evidence type="ECO:0000256" key="2">
    <source>
        <dbReference type="ARBA" id="ARBA00022705"/>
    </source>
</evidence>
<dbReference type="GO" id="GO:0043138">
    <property type="term" value="F:3'-5' DNA helicase activity"/>
    <property type="evidence" value="ECO:0007669"/>
    <property type="project" value="UniProtKB-EC"/>
</dbReference>
<keyword evidence="8 12" id="KW-0067">ATP-binding</keyword>
<comment type="subunit">
    <text evidence="12">Component of the replication restart primosome.</text>
</comment>
<dbReference type="GO" id="GO:0006302">
    <property type="term" value="P:double-strand break repair"/>
    <property type="evidence" value="ECO:0007669"/>
    <property type="project" value="InterPro"/>
</dbReference>
<protein>
    <recommendedName>
        <fullName evidence="12">Replication restart protein PriA</fullName>
    </recommendedName>
    <alternativeName>
        <fullName evidence="12">ATP-dependent DNA helicase PriA</fullName>
        <ecNumber evidence="12">5.6.2.4</ecNumber>
    </alternativeName>
    <alternativeName>
        <fullName evidence="12">DNA 3'-5' helicase PriA</fullName>
    </alternativeName>
</protein>
<dbReference type="InterPro" id="IPR041222">
    <property type="entry name" value="PriA_3primeBD"/>
</dbReference>
<dbReference type="EMBL" id="SNYJ01000002">
    <property type="protein sequence ID" value="TDQ42368.1"/>
    <property type="molecule type" value="Genomic_DNA"/>
</dbReference>
<feature type="domain" description="Helicase C-terminal" evidence="14">
    <location>
        <begin position="540"/>
        <end position="697"/>
    </location>
</feature>
<dbReference type="FunFam" id="3.40.50.300:FF:000489">
    <property type="entry name" value="Primosome assembly protein PriA"/>
    <property type="match status" value="1"/>
</dbReference>
<keyword evidence="6 12" id="KW-0347">Helicase</keyword>
<evidence type="ECO:0000256" key="8">
    <source>
        <dbReference type="ARBA" id="ARBA00022840"/>
    </source>
</evidence>
<dbReference type="InterPro" id="IPR027417">
    <property type="entry name" value="P-loop_NTPase"/>
</dbReference>
<dbReference type="InterPro" id="IPR011545">
    <property type="entry name" value="DEAD/DEAH_box_helicase_dom"/>
</dbReference>
<dbReference type="GO" id="GO:0016887">
    <property type="term" value="F:ATP hydrolysis activity"/>
    <property type="evidence" value="ECO:0007669"/>
    <property type="project" value="RHEA"/>
</dbReference>
<keyword evidence="4 12" id="KW-0547">Nucleotide-binding</keyword>
<evidence type="ECO:0000256" key="5">
    <source>
        <dbReference type="ARBA" id="ARBA00022801"/>
    </source>
</evidence>
<evidence type="ECO:0000256" key="6">
    <source>
        <dbReference type="ARBA" id="ARBA00022806"/>
    </source>
</evidence>
<evidence type="ECO:0000259" key="14">
    <source>
        <dbReference type="PROSITE" id="PS51194"/>
    </source>
</evidence>
<accession>A0A4R6U776</accession>
<dbReference type="GO" id="GO:0003677">
    <property type="term" value="F:DNA binding"/>
    <property type="evidence" value="ECO:0007669"/>
    <property type="project" value="UniProtKB-UniRule"/>
</dbReference>
<dbReference type="InterPro" id="IPR042115">
    <property type="entry name" value="PriA_3primeBD_sf"/>
</dbReference>
<keyword evidence="1 12" id="KW-0639">Primosome</keyword>
<dbReference type="CDD" id="cd17929">
    <property type="entry name" value="DEXHc_priA"/>
    <property type="match status" value="1"/>
</dbReference>
<dbReference type="SMART" id="SM00487">
    <property type="entry name" value="DEXDc"/>
    <property type="match status" value="1"/>
</dbReference>
<comment type="cofactor">
    <cofactor evidence="12">
        <name>Zn(2+)</name>
        <dbReference type="ChEBI" id="CHEBI:29105"/>
    </cofactor>
    <text evidence="12">Binds 2 zinc ions per subunit.</text>
</comment>
<evidence type="ECO:0000256" key="1">
    <source>
        <dbReference type="ARBA" id="ARBA00022515"/>
    </source>
</evidence>
<organism evidence="15 16">
    <name type="scientific">Aureibacillus halotolerans</name>
    <dbReference type="NCBI Taxonomy" id="1508390"/>
    <lineage>
        <taxon>Bacteria</taxon>
        <taxon>Bacillati</taxon>
        <taxon>Bacillota</taxon>
        <taxon>Bacilli</taxon>
        <taxon>Bacillales</taxon>
        <taxon>Bacillaceae</taxon>
        <taxon>Aureibacillus</taxon>
    </lineage>
</organism>
<dbReference type="Pfam" id="PF00271">
    <property type="entry name" value="Helicase_C"/>
    <property type="match status" value="1"/>
</dbReference>
<comment type="catalytic activity">
    <reaction evidence="12">
        <text>Couples ATP hydrolysis with the unwinding of duplex DNA by translocating in the 3'-5' direction.</text>
        <dbReference type="EC" id="5.6.2.4"/>
    </reaction>
</comment>
<dbReference type="GO" id="GO:0005524">
    <property type="term" value="F:ATP binding"/>
    <property type="evidence" value="ECO:0007669"/>
    <property type="project" value="UniProtKB-UniRule"/>
</dbReference>
<dbReference type="GO" id="GO:0006269">
    <property type="term" value="P:DNA replication, synthesis of primer"/>
    <property type="evidence" value="ECO:0007669"/>
    <property type="project" value="UniProtKB-KW"/>
</dbReference>
<reference evidence="15 16" key="1">
    <citation type="submission" date="2019-03" db="EMBL/GenBank/DDBJ databases">
        <title>Genomic Encyclopedia of Type Strains, Phase IV (KMG-IV): sequencing the most valuable type-strain genomes for metagenomic binning, comparative biology and taxonomic classification.</title>
        <authorList>
            <person name="Goeker M."/>
        </authorList>
    </citation>
    <scope>NUCLEOTIDE SEQUENCE [LARGE SCALE GENOMIC DNA]</scope>
    <source>
        <strain evidence="15 16">DSM 28697</strain>
    </source>
</reference>
<dbReference type="InterPro" id="IPR014001">
    <property type="entry name" value="Helicase_ATP-bd"/>
</dbReference>